<evidence type="ECO:0008006" key="5">
    <source>
        <dbReference type="Google" id="ProtNLM"/>
    </source>
</evidence>
<keyword evidence="2" id="KW-0472">Membrane</keyword>
<name>A0A7W7PMF7_9ACTN</name>
<evidence type="ECO:0000256" key="2">
    <source>
        <dbReference type="SAM" id="Phobius"/>
    </source>
</evidence>
<feature type="transmembrane region" description="Helical" evidence="2">
    <location>
        <begin position="66"/>
        <end position="83"/>
    </location>
</feature>
<dbReference type="EMBL" id="JACHJH010000006">
    <property type="protein sequence ID" value="MBB4895277.1"/>
    <property type="molecule type" value="Genomic_DNA"/>
</dbReference>
<organism evidence="3 4">
    <name type="scientific">Streptomyces olivoverticillatus</name>
    <dbReference type="NCBI Taxonomy" id="66427"/>
    <lineage>
        <taxon>Bacteria</taxon>
        <taxon>Bacillati</taxon>
        <taxon>Actinomycetota</taxon>
        <taxon>Actinomycetes</taxon>
        <taxon>Kitasatosporales</taxon>
        <taxon>Streptomycetaceae</taxon>
        <taxon>Streptomyces</taxon>
    </lineage>
</organism>
<keyword evidence="2" id="KW-0812">Transmembrane</keyword>
<dbReference type="SUPFAM" id="SSF52540">
    <property type="entry name" value="P-loop containing nucleoside triphosphate hydrolases"/>
    <property type="match status" value="1"/>
</dbReference>
<protein>
    <recommendedName>
        <fullName evidence="5">FtsK domain-containing protein</fullName>
    </recommendedName>
</protein>
<proteinExistence type="predicted"/>
<evidence type="ECO:0000256" key="1">
    <source>
        <dbReference type="SAM" id="MobiDB-lite"/>
    </source>
</evidence>
<keyword evidence="2" id="KW-1133">Transmembrane helix</keyword>
<accession>A0A7W7PMF7</accession>
<dbReference type="AlphaFoldDB" id="A0A7W7PMF7"/>
<sequence>MGRRGIHRGTAGGAPPSAHRELAYAVADGTRDIFHPLIVIGRGLRTLMATGRRTWAQTPRERRGPALLLTASCLAILALIPYGPPLVAAAVMGAGAWAGRGRGHRETGEAENARLQTLYDALVPYFSVPEDPKPLYQHGGHWPKAFEEHAFDDEGRLSSLRLRYPAYFADGEEEPRARVEQLLHLKAGRGREYRFDWDEEANRLTLSALPPLPADIAAQRFVTAPGETVLGFTDPGDVQRTLPVGDGEEMRDAPPVVWRTGPRSAEPHLLALGRPGGGTTTLLRSVTLQALHHGGDVVVVDGGGTGEYACLTGREGVLAVETSLTGALAILEWACHETERRLTAAGHARQLGRAVPEDVRRPLWIVVDRPVGLSQLATGQGRTDPQELLAVPLRHGRVTGVTVAVGEQLDAAGRLAEPVWTAARARAVLGAAGPDRTTAALGSPPHTTAGPELPPGRGYARLGSGPVHRLQVPATPDPYDEEADEAQRGAVLALLPVRTAALPSGVEAVPWSGYDEELPAQAT</sequence>
<dbReference type="InterPro" id="IPR027417">
    <property type="entry name" value="P-loop_NTPase"/>
</dbReference>
<evidence type="ECO:0000313" key="3">
    <source>
        <dbReference type="EMBL" id="MBB4895277.1"/>
    </source>
</evidence>
<keyword evidence="4" id="KW-1185">Reference proteome</keyword>
<feature type="region of interest" description="Disordered" evidence="1">
    <location>
        <begin position="232"/>
        <end position="260"/>
    </location>
</feature>
<dbReference type="Gene3D" id="3.40.50.300">
    <property type="entry name" value="P-loop containing nucleotide triphosphate hydrolases"/>
    <property type="match status" value="1"/>
</dbReference>
<comment type="caution">
    <text evidence="3">The sequence shown here is derived from an EMBL/GenBank/DDBJ whole genome shotgun (WGS) entry which is preliminary data.</text>
</comment>
<gene>
    <name evidence="3" type="ORF">FHS39_004344</name>
</gene>
<dbReference type="RefSeq" id="WP_184351055.1">
    <property type="nucleotide sequence ID" value="NZ_JACHJH010000006.1"/>
</dbReference>
<reference evidence="3 4" key="1">
    <citation type="submission" date="2020-08" db="EMBL/GenBank/DDBJ databases">
        <title>Genomic Encyclopedia of Type Strains, Phase III (KMG-III): the genomes of soil and plant-associated and newly described type strains.</title>
        <authorList>
            <person name="Whitman W."/>
        </authorList>
    </citation>
    <scope>NUCLEOTIDE SEQUENCE [LARGE SCALE GENOMIC DNA]</scope>
    <source>
        <strain evidence="3 4">CECT 3266</strain>
    </source>
</reference>
<feature type="region of interest" description="Disordered" evidence="1">
    <location>
        <begin position="435"/>
        <end position="455"/>
    </location>
</feature>
<dbReference type="Proteomes" id="UP000556084">
    <property type="component" value="Unassembled WGS sequence"/>
</dbReference>
<evidence type="ECO:0000313" key="4">
    <source>
        <dbReference type="Proteomes" id="UP000556084"/>
    </source>
</evidence>